<protein>
    <submittedName>
        <fullName evidence="1">Nucleotidyl transferase AbiEii/AbiGii toxin family protein</fullName>
    </submittedName>
</protein>
<keyword evidence="2" id="KW-1185">Reference proteome</keyword>
<accession>A0A5R9J2M6</accession>
<name>A0A5R9J2M6_9PROT</name>
<comment type="caution">
    <text evidence="1">The sequence shown here is derived from an EMBL/GenBank/DDBJ whole genome shotgun (WGS) entry which is preliminary data.</text>
</comment>
<organism evidence="1 2">
    <name type="scientific">Lichenicoccus roseus</name>
    <dbReference type="NCBI Taxonomy" id="2683649"/>
    <lineage>
        <taxon>Bacteria</taxon>
        <taxon>Pseudomonadati</taxon>
        <taxon>Pseudomonadota</taxon>
        <taxon>Alphaproteobacteria</taxon>
        <taxon>Acetobacterales</taxon>
        <taxon>Acetobacteraceae</taxon>
        <taxon>Lichenicoccus</taxon>
    </lineage>
</organism>
<gene>
    <name evidence="1" type="ORF">FE263_15675</name>
</gene>
<dbReference type="GO" id="GO:0016740">
    <property type="term" value="F:transferase activity"/>
    <property type="evidence" value="ECO:0007669"/>
    <property type="project" value="UniProtKB-KW"/>
</dbReference>
<proteinExistence type="predicted"/>
<dbReference type="AlphaFoldDB" id="A0A5R9J2M6"/>
<dbReference type="Proteomes" id="UP000305654">
    <property type="component" value="Unassembled WGS sequence"/>
</dbReference>
<dbReference type="Pfam" id="PF08843">
    <property type="entry name" value="AbiEii"/>
    <property type="match status" value="1"/>
</dbReference>
<dbReference type="InterPro" id="IPR014942">
    <property type="entry name" value="AbiEii"/>
</dbReference>
<dbReference type="EMBL" id="VCDI01000005">
    <property type="protein sequence ID" value="TLU71885.1"/>
    <property type="molecule type" value="Genomic_DNA"/>
</dbReference>
<sequence>MMKGALRRAESSGSPATIMRLRMHTAVERTLRQLQDSEHRDDFSVRGAWSFAVWLGDLPRSTRGLDLVHHGRHADPVAILREVFPQVGNDALIWDGLDVSEVGSAWTRRSRIRLRTPIQDVVVPLVVDIAHHVGAPLYVERLGVVPVSGRRFLVNCMSKEWLFAEKCALLVTYGPDHTRLQDLFDLLEMSRNFQFQGTALCEAFQIVASSRDAERMVRRHDGYWEASLDRRRCSSGSLRRWEAITSTGPGQRSFACLQQAIAGVRDFVWPILDAVRAEQDHPAVWRPGLGWGSRIRRQPCMPAQLPLPFDTAAKRTGRCALKPLFEEQKP</sequence>
<dbReference type="OrthoDB" id="7272098at2"/>
<evidence type="ECO:0000313" key="1">
    <source>
        <dbReference type="EMBL" id="TLU71885.1"/>
    </source>
</evidence>
<keyword evidence="1" id="KW-0808">Transferase</keyword>
<reference evidence="1 2" key="1">
    <citation type="submission" date="2019-05" db="EMBL/GenBank/DDBJ databases">
        <authorList>
            <person name="Pankratov T."/>
            <person name="Grouzdev D."/>
        </authorList>
    </citation>
    <scope>NUCLEOTIDE SEQUENCE [LARGE SCALE GENOMIC DNA]</scope>
    <source>
        <strain evidence="1 2">KEBCLARHB70R</strain>
    </source>
</reference>
<evidence type="ECO:0000313" key="2">
    <source>
        <dbReference type="Proteomes" id="UP000305654"/>
    </source>
</evidence>